<accession>B8FFV7</accession>
<feature type="domain" description="HNH endonuclease 5" evidence="1">
    <location>
        <begin position="169"/>
        <end position="218"/>
    </location>
</feature>
<evidence type="ECO:0000313" key="3">
    <source>
        <dbReference type="Proteomes" id="UP000000739"/>
    </source>
</evidence>
<reference evidence="2 3" key="1">
    <citation type="journal article" date="2012" name="Environ. Microbiol.">
        <title>The genome sequence of Desulfatibacillum alkenivorans AK-01: a blueprint for anaerobic alkane oxidation.</title>
        <authorList>
            <person name="Callaghan A.V."/>
            <person name="Morris B.E."/>
            <person name="Pereira I.A."/>
            <person name="McInerney M.J."/>
            <person name="Austin R.N."/>
            <person name="Groves J.T."/>
            <person name="Kukor J.J."/>
            <person name="Suflita J.M."/>
            <person name="Young L.Y."/>
            <person name="Zylstra G.J."/>
            <person name="Wawrik B."/>
        </authorList>
    </citation>
    <scope>NUCLEOTIDE SEQUENCE [LARGE SCALE GENOMIC DNA]</scope>
    <source>
        <strain evidence="2 3">AK-01</strain>
    </source>
</reference>
<keyword evidence="3" id="KW-1185">Reference proteome</keyword>
<organism evidence="2 3">
    <name type="scientific">Desulfatibacillum aliphaticivorans</name>
    <dbReference type="NCBI Taxonomy" id="218208"/>
    <lineage>
        <taxon>Bacteria</taxon>
        <taxon>Pseudomonadati</taxon>
        <taxon>Thermodesulfobacteriota</taxon>
        <taxon>Desulfobacteria</taxon>
        <taxon>Desulfobacterales</taxon>
        <taxon>Desulfatibacillaceae</taxon>
        <taxon>Desulfatibacillum</taxon>
    </lineage>
</organism>
<name>B8FFV7_DESAL</name>
<dbReference type="Proteomes" id="UP000000739">
    <property type="component" value="Chromosome"/>
</dbReference>
<evidence type="ECO:0000313" key="2">
    <source>
        <dbReference type="EMBL" id="ACL03512.1"/>
    </source>
</evidence>
<dbReference type="HOGENOM" id="CLU_043522_0_0_7"/>
<protein>
    <recommendedName>
        <fullName evidence="1">HNH endonuclease 5 domain-containing protein</fullName>
    </recommendedName>
</protein>
<dbReference type="RefSeq" id="WP_012610946.1">
    <property type="nucleotide sequence ID" value="NC_011768.1"/>
</dbReference>
<dbReference type="Pfam" id="PF14279">
    <property type="entry name" value="HNH_5"/>
    <property type="match status" value="1"/>
</dbReference>
<proteinExistence type="predicted"/>
<dbReference type="AlphaFoldDB" id="B8FFV7"/>
<dbReference type="KEGG" id="dal:Dalk_1815"/>
<dbReference type="EMBL" id="CP001322">
    <property type="protein sequence ID" value="ACL03512.1"/>
    <property type="molecule type" value="Genomic_DNA"/>
</dbReference>
<dbReference type="eggNOG" id="COG1396">
    <property type="taxonomic scope" value="Bacteria"/>
</dbReference>
<evidence type="ECO:0000259" key="1">
    <source>
        <dbReference type="Pfam" id="PF14279"/>
    </source>
</evidence>
<sequence length="431" mass="49489">MTELSLCLSSLNVELTILIRFSGKKCPAMVANFLMIFAPRTSQIDSKNQQTIHIPQIHRNTNEFRSNVKVFIDKYGNQFPQSHKLSEFIKSLSADECFNLIVNPKDFSIKEKFCFTAGLLARNEGAVYDELIADFDEKYGDVLDAYRLITIPVLGKFRIGEPKKNIRVCRFCGKSMGDGATFTKVAHAISESLGNQKLFLNEECDDCNDYFSRSVERDIALYFRPSFSLLGFRGKEKRNIKAVGSNFRLSNLDGRNIRIEINGDCPVPAGQPLPLDLELCFHGNERIILQNIYKALVKYALSVIDSADLKEFGSTITWLRNDTFKNKLPKVATLSFDRVIEEHPKIALWVRKNERNDLPYAVCEFRSAFYIFVFIVPTFAANSPSFLDESEFENYWEFFPFWSNCDQWSFIDLSTSEPKKLIFNIQLERGE</sequence>
<dbReference type="InterPro" id="IPR029471">
    <property type="entry name" value="HNH_5"/>
</dbReference>
<gene>
    <name evidence="2" type="ordered locus">Dalk_1815</name>
</gene>